<dbReference type="EMBL" id="MGIR01000006">
    <property type="protein sequence ID" value="OGM90862.1"/>
    <property type="molecule type" value="Genomic_DNA"/>
</dbReference>
<dbReference type="GO" id="GO:0016491">
    <property type="term" value="F:oxidoreductase activity"/>
    <property type="evidence" value="ECO:0007669"/>
    <property type="project" value="InterPro"/>
</dbReference>
<dbReference type="InterPro" id="IPR020051">
    <property type="entry name" value="SagB-type_dehydrogenase"/>
</dbReference>
<dbReference type="CDD" id="cd02142">
    <property type="entry name" value="McbC_SagB-like_oxidoreductase"/>
    <property type="match status" value="1"/>
</dbReference>
<proteinExistence type="predicted"/>
<dbReference type="Gene3D" id="3.40.109.10">
    <property type="entry name" value="NADH Oxidase"/>
    <property type="match status" value="1"/>
</dbReference>
<dbReference type="PANTHER" id="PTHR43745">
    <property type="entry name" value="NITROREDUCTASE MJ1384-RELATED"/>
    <property type="match status" value="1"/>
</dbReference>
<evidence type="ECO:0000259" key="1">
    <source>
        <dbReference type="Pfam" id="PF00881"/>
    </source>
</evidence>
<comment type="caution">
    <text evidence="2">The sequence shown here is derived from an EMBL/GenBank/DDBJ whole genome shotgun (WGS) entry which is preliminary data.</text>
</comment>
<dbReference type="SUPFAM" id="SSF55469">
    <property type="entry name" value="FMN-dependent nitroreductase-like"/>
    <property type="match status" value="1"/>
</dbReference>
<dbReference type="Pfam" id="PF00881">
    <property type="entry name" value="Nitroreductase"/>
    <property type="match status" value="1"/>
</dbReference>
<dbReference type="InterPro" id="IPR029479">
    <property type="entry name" value="Nitroreductase"/>
</dbReference>
<dbReference type="AlphaFoldDB" id="A0A1F8DQY9"/>
<sequence>MRNFPRIFSLHQETNKPMNIPLDDKDWPQAWKGVEFKEYPRFPDFPLPEPLPLSVSFGEVLKNRRSRRNFDVKKTLTLRELSSLFFWGAGISGSKEKPETSRRFHPSGGGRYPLELYFYFRGNDEIPEGIYHYNIKRHSLEKLPVENPREKILSLPTYKFAYDAPLFVFMTAVWDRMMNKYKERGYRFVCIEAGIVLHNFYLVAETLRLGCCGLGSIIDSQIDEILELDQTENFIGSFAIGQIREA</sequence>
<dbReference type="InterPro" id="IPR052544">
    <property type="entry name" value="Bacteriocin_Proc_Enz"/>
</dbReference>
<name>A0A1F8DQY9_9BACT</name>
<feature type="domain" description="Nitroreductase" evidence="1">
    <location>
        <begin position="61"/>
        <end position="241"/>
    </location>
</feature>
<reference evidence="2 3" key="1">
    <citation type="journal article" date="2016" name="Nat. Commun.">
        <title>Thousands of microbial genomes shed light on interconnected biogeochemical processes in an aquifer system.</title>
        <authorList>
            <person name="Anantharaman K."/>
            <person name="Brown C.T."/>
            <person name="Hug L.A."/>
            <person name="Sharon I."/>
            <person name="Castelle C.J."/>
            <person name="Probst A.J."/>
            <person name="Thomas B.C."/>
            <person name="Singh A."/>
            <person name="Wilkins M.J."/>
            <person name="Karaoz U."/>
            <person name="Brodie E.L."/>
            <person name="Williams K.H."/>
            <person name="Hubbard S.S."/>
            <person name="Banfield J.F."/>
        </authorList>
    </citation>
    <scope>NUCLEOTIDE SEQUENCE [LARGE SCALE GENOMIC DNA]</scope>
</reference>
<organism evidence="2 3">
    <name type="scientific">Candidatus Wolfebacteria bacterium RIFCSPLOWO2_01_FULL_45_19</name>
    <dbReference type="NCBI Taxonomy" id="1802557"/>
    <lineage>
        <taxon>Bacteria</taxon>
        <taxon>Candidatus Wolfeibacteriota</taxon>
    </lineage>
</organism>
<evidence type="ECO:0000313" key="3">
    <source>
        <dbReference type="Proteomes" id="UP000178946"/>
    </source>
</evidence>
<dbReference type="InterPro" id="IPR000415">
    <property type="entry name" value="Nitroreductase-like"/>
</dbReference>
<accession>A0A1F8DQY9</accession>
<evidence type="ECO:0000313" key="2">
    <source>
        <dbReference type="EMBL" id="OGM90862.1"/>
    </source>
</evidence>
<dbReference type="STRING" id="1802557.A3A20_00025"/>
<protein>
    <recommendedName>
        <fullName evidence="1">Nitroreductase domain-containing protein</fullName>
    </recommendedName>
</protein>
<dbReference type="Proteomes" id="UP000178946">
    <property type="component" value="Unassembled WGS sequence"/>
</dbReference>
<dbReference type="PANTHER" id="PTHR43745:SF2">
    <property type="entry name" value="NITROREDUCTASE MJ1384-RELATED"/>
    <property type="match status" value="1"/>
</dbReference>
<gene>
    <name evidence="2" type="ORF">A3A20_00025</name>
</gene>
<dbReference type="NCBIfam" id="TIGR03605">
    <property type="entry name" value="antibiot_sagB"/>
    <property type="match status" value="1"/>
</dbReference>